<dbReference type="KEGG" id="pbap:Pla133_21110"/>
<keyword evidence="1" id="KW-0472">Membrane</keyword>
<dbReference type="AlphaFoldDB" id="A0A518BJB1"/>
<dbReference type="RefSeq" id="WP_145064840.1">
    <property type="nucleotide sequence ID" value="NZ_CP036287.1"/>
</dbReference>
<keyword evidence="3" id="KW-1185">Reference proteome</keyword>
<sequence>MKRKPTKAGPKPLSIAIGVAVVATGVYLAFDPDAKRPAGDAQSLLSWMIEKPRGPQNELVEDANRFDEFFTPVHVGPELQDMTLGADLLGAVVDGATLTFGPGVFRVDLSALLATPDRPAADLTVQGAGKDETLLLLSDLRANAAIERLTLRDCTIDTEGHDLFSYSHGCGTMTIADARVVGFDHEAEEAAVFHMPCGMLRVSDTEFLGGFGPAPGSGAIFSVLSGALMARFDRCTFRDTYFSSAKLRTSFTLHFQDCHFESSLDHPSETVAGFAGITLVGTSVEPRPPGRDQVEQRSIDELFPDWQTRAIH</sequence>
<evidence type="ECO:0000256" key="1">
    <source>
        <dbReference type="SAM" id="Phobius"/>
    </source>
</evidence>
<reference evidence="2 3" key="1">
    <citation type="submission" date="2019-02" db="EMBL/GenBank/DDBJ databases">
        <title>Deep-cultivation of Planctomycetes and their phenomic and genomic characterization uncovers novel biology.</title>
        <authorList>
            <person name="Wiegand S."/>
            <person name="Jogler M."/>
            <person name="Boedeker C."/>
            <person name="Pinto D."/>
            <person name="Vollmers J."/>
            <person name="Rivas-Marin E."/>
            <person name="Kohn T."/>
            <person name="Peeters S.H."/>
            <person name="Heuer A."/>
            <person name="Rast P."/>
            <person name="Oberbeckmann S."/>
            <person name="Bunk B."/>
            <person name="Jeske O."/>
            <person name="Meyerdierks A."/>
            <person name="Storesund J.E."/>
            <person name="Kallscheuer N."/>
            <person name="Luecker S."/>
            <person name="Lage O.M."/>
            <person name="Pohl T."/>
            <person name="Merkel B.J."/>
            <person name="Hornburger P."/>
            <person name="Mueller R.-W."/>
            <person name="Bruemmer F."/>
            <person name="Labrenz M."/>
            <person name="Spormann A.M."/>
            <person name="Op den Camp H."/>
            <person name="Overmann J."/>
            <person name="Amann R."/>
            <person name="Jetten M.S.M."/>
            <person name="Mascher T."/>
            <person name="Medema M.H."/>
            <person name="Devos D.P."/>
            <person name="Kaster A.-K."/>
            <person name="Ovreas L."/>
            <person name="Rohde M."/>
            <person name="Galperin M.Y."/>
            <person name="Jogler C."/>
        </authorList>
    </citation>
    <scope>NUCLEOTIDE SEQUENCE [LARGE SCALE GENOMIC DNA]</scope>
    <source>
        <strain evidence="2 3">Pla133</strain>
    </source>
</reference>
<organism evidence="2 3">
    <name type="scientific">Engelhardtia mirabilis</name>
    <dbReference type="NCBI Taxonomy" id="2528011"/>
    <lineage>
        <taxon>Bacteria</taxon>
        <taxon>Pseudomonadati</taxon>
        <taxon>Planctomycetota</taxon>
        <taxon>Planctomycetia</taxon>
        <taxon>Planctomycetia incertae sedis</taxon>
        <taxon>Engelhardtia</taxon>
    </lineage>
</organism>
<evidence type="ECO:0000313" key="3">
    <source>
        <dbReference type="Proteomes" id="UP000316921"/>
    </source>
</evidence>
<dbReference type="Proteomes" id="UP000316921">
    <property type="component" value="Chromosome"/>
</dbReference>
<keyword evidence="1" id="KW-1133">Transmembrane helix</keyword>
<name>A0A518BJB1_9BACT</name>
<accession>A0A518BJB1</accession>
<feature type="transmembrane region" description="Helical" evidence="1">
    <location>
        <begin position="12"/>
        <end position="30"/>
    </location>
</feature>
<keyword evidence="1" id="KW-0812">Transmembrane</keyword>
<protein>
    <submittedName>
        <fullName evidence="2">Uncharacterized protein</fullName>
    </submittedName>
</protein>
<gene>
    <name evidence="2" type="ORF">Pla133_21110</name>
</gene>
<dbReference type="SUPFAM" id="SSF51126">
    <property type="entry name" value="Pectin lyase-like"/>
    <property type="match status" value="1"/>
</dbReference>
<dbReference type="InterPro" id="IPR011050">
    <property type="entry name" value="Pectin_lyase_fold/virulence"/>
</dbReference>
<dbReference type="EMBL" id="CP036287">
    <property type="protein sequence ID" value="QDU67033.1"/>
    <property type="molecule type" value="Genomic_DNA"/>
</dbReference>
<evidence type="ECO:0000313" key="2">
    <source>
        <dbReference type="EMBL" id="QDU67033.1"/>
    </source>
</evidence>
<proteinExistence type="predicted"/>